<feature type="domain" description="Immunoglobulin V-set" evidence="13">
    <location>
        <begin position="23"/>
        <end position="123"/>
    </location>
</feature>
<evidence type="ECO:0000256" key="4">
    <source>
        <dbReference type="ARBA" id="ARBA00022729"/>
    </source>
</evidence>
<evidence type="ECO:0000256" key="3">
    <source>
        <dbReference type="ARBA" id="ARBA00022692"/>
    </source>
</evidence>
<dbReference type="InterPro" id="IPR013783">
    <property type="entry name" value="Ig-like_fold"/>
</dbReference>
<comment type="subcellular location">
    <subcellularLocation>
        <location evidence="1">Cell membrane</location>
        <topology evidence="1">Single-pass type I membrane protein</topology>
    </subcellularLocation>
</comment>
<evidence type="ECO:0000256" key="9">
    <source>
        <dbReference type="ARBA" id="ARBA00023180"/>
    </source>
</evidence>
<feature type="signal peptide" evidence="12">
    <location>
        <begin position="1"/>
        <end position="20"/>
    </location>
</feature>
<evidence type="ECO:0000256" key="5">
    <source>
        <dbReference type="ARBA" id="ARBA00022989"/>
    </source>
</evidence>
<keyword evidence="2" id="KW-1003">Cell membrane</keyword>
<dbReference type="GO" id="GO:0007166">
    <property type="term" value="P:cell surface receptor signaling pathway"/>
    <property type="evidence" value="ECO:0007669"/>
    <property type="project" value="TreeGrafter"/>
</dbReference>
<dbReference type="Gene3D" id="2.60.40.10">
    <property type="entry name" value="Immunoglobulins"/>
    <property type="match status" value="1"/>
</dbReference>
<gene>
    <name evidence="14" type="ORF">KOW79_005181</name>
</gene>
<feature type="transmembrane region" description="Helical" evidence="11">
    <location>
        <begin position="147"/>
        <end position="170"/>
    </location>
</feature>
<evidence type="ECO:0000256" key="8">
    <source>
        <dbReference type="ARBA" id="ARBA00023170"/>
    </source>
</evidence>
<keyword evidence="10" id="KW-0393">Immunoglobulin domain</keyword>
<dbReference type="Pfam" id="PF07686">
    <property type="entry name" value="V-set"/>
    <property type="match status" value="1"/>
</dbReference>
<dbReference type="InterPro" id="IPR036179">
    <property type="entry name" value="Ig-like_dom_sf"/>
</dbReference>
<evidence type="ECO:0000256" key="12">
    <source>
        <dbReference type="SAM" id="SignalP"/>
    </source>
</evidence>
<keyword evidence="5 11" id="KW-1133">Transmembrane helix</keyword>
<reference evidence="14 15" key="1">
    <citation type="submission" date="2021-06" db="EMBL/GenBank/DDBJ databases">
        <title>Chromosome-level genome assembly of the red-tail catfish (Hemibagrus wyckioides).</title>
        <authorList>
            <person name="Shao F."/>
        </authorList>
    </citation>
    <scope>NUCLEOTIDE SEQUENCE [LARGE SCALE GENOMIC DNA]</scope>
    <source>
        <strain evidence="14">EC202008001</strain>
        <tissue evidence="14">Blood</tissue>
    </source>
</reference>
<dbReference type="GO" id="GO:0071222">
    <property type="term" value="P:cellular response to lipopolysaccharide"/>
    <property type="evidence" value="ECO:0007669"/>
    <property type="project" value="TreeGrafter"/>
</dbReference>
<evidence type="ECO:0000256" key="11">
    <source>
        <dbReference type="SAM" id="Phobius"/>
    </source>
</evidence>
<comment type="caution">
    <text evidence="14">The sequence shown here is derived from an EMBL/GenBank/DDBJ whole genome shotgun (WGS) entry which is preliminary data.</text>
</comment>
<dbReference type="SUPFAM" id="SSF48726">
    <property type="entry name" value="Immunoglobulin"/>
    <property type="match status" value="1"/>
</dbReference>
<dbReference type="Proteomes" id="UP000824219">
    <property type="component" value="Linkage Group LG06"/>
</dbReference>
<keyword evidence="3 11" id="KW-0812">Transmembrane</keyword>
<dbReference type="AlphaFoldDB" id="A0A9D3NZ35"/>
<keyword evidence="8" id="KW-0675">Receptor</keyword>
<evidence type="ECO:0000313" key="15">
    <source>
        <dbReference type="Proteomes" id="UP000824219"/>
    </source>
</evidence>
<proteinExistence type="predicted"/>
<evidence type="ECO:0000259" key="13">
    <source>
        <dbReference type="Pfam" id="PF07686"/>
    </source>
</evidence>
<keyword evidence="4 12" id="KW-0732">Signal</keyword>
<evidence type="ECO:0000256" key="1">
    <source>
        <dbReference type="ARBA" id="ARBA00004251"/>
    </source>
</evidence>
<dbReference type="OrthoDB" id="7225082at2759"/>
<dbReference type="GO" id="GO:0009897">
    <property type="term" value="C:external side of plasma membrane"/>
    <property type="evidence" value="ECO:0007669"/>
    <property type="project" value="TreeGrafter"/>
</dbReference>
<dbReference type="EMBL" id="JAHKSW010000006">
    <property type="protein sequence ID" value="KAG7331212.1"/>
    <property type="molecule type" value="Genomic_DNA"/>
</dbReference>
<dbReference type="PANTHER" id="PTHR25466">
    <property type="entry name" value="T-LYMPHOCYTE ACTIVATION ANTIGEN"/>
    <property type="match status" value="1"/>
</dbReference>
<dbReference type="GO" id="GO:0006955">
    <property type="term" value="P:immune response"/>
    <property type="evidence" value="ECO:0007669"/>
    <property type="project" value="TreeGrafter"/>
</dbReference>
<keyword evidence="6 11" id="KW-0472">Membrane</keyword>
<evidence type="ECO:0000256" key="7">
    <source>
        <dbReference type="ARBA" id="ARBA00023157"/>
    </source>
</evidence>
<dbReference type="InterPro" id="IPR051713">
    <property type="entry name" value="T-cell_Activation_Regulation"/>
</dbReference>
<evidence type="ECO:0000256" key="2">
    <source>
        <dbReference type="ARBA" id="ARBA00022475"/>
    </source>
</evidence>
<feature type="chain" id="PRO_5038701572" description="Immunoglobulin V-set domain-containing protein" evidence="12">
    <location>
        <begin position="21"/>
        <end position="197"/>
    </location>
</feature>
<accession>A0A9D3NZ35</accession>
<dbReference type="GO" id="GO:0031295">
    <property type="term" value="P:T cell costimulation"/>
    <property type="evidence" value="ECO:0007669"/>
    <property type="project" value="TreeGrafter"/>
</dbReference>
<organism evidence="14 15">
    <name type="scientific">Hemibagrus wyckioides</name>
    <dbReference type="NCBI Taxonomy" id="337641"/>
    <lineage>
        <taxon>Eukaryota</taxon>
        <taxon>Metazoa</taxon>
        <taxon>Chordata</taxon>
        <taxon>Craniata</taxon>
        <taxon>Vertebrata</taxon>
        <taxon>Euteleostomi</taxon>
        <taxon>Actinopterygii</taxon>
        <taxon>Neopterygii</taxon>
        <taxon>Teleostei</taxon>
        <taxon>Ostariophysi</taxon>
        <taxon>Siluriformes</taxon>
        <taxon>Bagridae</taxon>
        <taxon>Hemibagrus</taxon>
    </lineage>
</organism>
<evidence type="ECO:0000256" key="6">
    <source>
        <dbReference type="ARBA" id="ARBA00023136"/>
    </source>
</evidence>
<dbReference type="InterPro" id="IPR013106">
    <property type="entry name" value="Ig_V-set"/>
</dbReference>
<name>A0A9D3NZ35_9TELE</name>
<keyword evidence="15" id="KW-1185">Reference proteome</keyword>
<dbReference type="PANTHER" id="PTHR25466:SF14">
    <property type="entry name" value="BUTYROPHILIN SUBFAMILY 2 MEMBER A2-LIKE-RELATED"/>
    <property type="match status" value="1"/>
</dbReference>
<protein>
    <recommendedName>
        <fullName evidence="13">Immunoglobulin V-set domain-containing protein</fullName>
    </recommendedName>
</protein>
<keyword evidence="7" id="KW-1015">Disulfide bond</keyword>
<dbReference type="GO" id="GO:0042130">
    <property type="term" value="P:negative regulation of T cell proliferation"/>
    <property type="evidence" value="ECO:0007669"/>
    <property type="project" value="TreeGrafter"/>
</dbReference>
<dbReference type="GO" id="GO:0042102">
    <property type="term" value="P:positive regulation of T cell proliferation"/>
    <property type="evidence" value="ECO:0007669"/>
    <property type="project" value="TreeGrafter"/>
</dbReference>
<sequence length="197" mass="21829">MSRSALLVWLLAVSCMDSRAAVSSQTLHVNVGESVMLPCPCSEDTNKLVWQIGEETVVNHCCVDDHPPHGTYGERTQVFLLNTKGNCSLLLHDVSLIDQETFTCYVFEGKHNVMKRHNVGLKVEEAVSIIHDPSPRNGQPTQQPHTAYVVGVPLSLVLVIPTVLIVVLLIRKRRQRRPIKGVIFGPQALAEMNHTPV</sequence>
<evidence type="ECO:0000313" key="14">
    <source>
        <dbReference type="EMBL" id="KAG7331212.1"/>
    </source>
</evidence>
<keyword evidence="9" id="KW-0325">Glycoprotein</keyword>
<evidence type="ECO:0000256" key="10">
    <source>
        <dbReference type="ARBA" id="ARBA00023319"/>
    </source>
</evidence>
<dbReference type="PROSITE" id="PS51257">
    <property type="entry name" value="PROKAR_LIPOPROTEIN"/>
    <property type="match status" value="1"/>
</dbReference>